<dbReference type="InterPro" id="IPR014721">
    <property type="entry name" value="Ribsml_uS5_D2-typ_fold_subgr"/>
</dbReference>
<dbReference type="GO" id="GO:0006012">
    <property type="term" value="P:galactose metabolic process"/>
    <property type="evidence" value="ECO:0007669"/>
    <property type="project" value="InterPro"/>
</dbReference>
<evidence type="ECO:0000256" key="5">
    <source>
        <dbReference type="ARBA" id="ARBA00022741"/>
    </source>
</evidence>
<dbReference type="InterPro" id="IPR019539">
    <property type="entry name" value="GalKase_N"/>
</dbReference>
<keyword evidence="2" id="KW-0963">Cytoplasm</keyword>
<gene>
    <name evidence="13" type="ORF">NSCI0253_LOCUS784</name>
</gene>
<keyword evidence="8" id="KW-0460">Magnesium</keyword>
<dbReference type="InterPro" id="IPR006206">
    <property type="entry name" value="Mevalonate/galactokinase"/>
</dbReference>
<dbReference type="InterPro" id="IPR020568">
    <property type="entry name" value="Ribosomal_Su5_D2-typ_SF"/>
</dbReference>
<keyword evidence="5" id="KW-0547">Nucleotide-binding</keyword>
<evidence type="ECO:0000256" key="8">
    <source>
        <dbReference type="ARBA" id="ARBA00022842"/>
    </source>
</evidence>
<proteinExistence type="inferred from homology"/>
<dbReference type="SUPFAM" id="SSF55060">
    <property type="entry name" value="GHMP Kinase, C-terminal domain"/>
    <property type="match status" value="1"/>
</dbReference>
<evidence type="ECO:0000259" key="11">
    <source>
        <dbReference type="Pfam" id="PF08544"/>
    </source>
</evidence>
<sequence length="414" mass="44675">MGLCFGRESPGAAIAPEAQALINAATAGFRETFDSSAEAVGVSPGRVEVIGNHTDYNDGFILSAAINRFIVAAGRRTETGVCRVKSAQFPNAPLVMFPFSLGDPLPKQEGEFAWANYVGGVLEEFRQRGIDVGGLDIYITSNIPSGAGVSSSAACELAVAKLVKFICKGKTVHLTPLDLVLLCKSAENNFVGMPCGILDQFTASMGKQGHLVFLDCRDNGYEHVPLDRNVSFVLANTKAPHQLVDGKYAELNRSCMNAAKYFKDNVDEKVTHLRDVTVEMWEVSKETLSTSDRDRSKHIVFENKRVFACVEALRGNDAEMLGKLMRESHQSSSEGFGNSCLELDAMVKAAEGLPGWYGGRLMGGGFGGCTINLVHTDRAVHFGEELSKRYEAETGIHPDVFIVTAADGAFATMV</sequence>
<comment type="similarity">
    <text evidence="1">Belongs to the GHMP kinase family. GalK subfamily.</text>
</comment>
<protein>
    <recommendedName>
        <fullName evidence="14">Galactokinase</fullName>
    </recommendedName>
</protein>
<keyword evidence="6" id="KW-0418">Kinase</keyword>
<dbReference type="Pfam" id="PF00288">
    <property type="entry name" value="GHMP_kinases_N"/>
    <property type="match status" value="1"/>
</dbReference>
<evidence type="ECO:0000256" key="2">
    <source>
        <dbReference type="ARBA" id="ARBA00022490"/>
    </source>
</evidence>
<evidence type="ECO:0008006" key="14">
    <source>
        <dbReference type="Google" id="ProtNLM"/>
    </source>
</evidence>
<dbReference type="InterPro" id="IPR000705">
    <property type="entry name" value="Galactokinase"/>
</dbReference>
<keyword evidence="4" id="KW-0479">Metal-binding</keyword>
<feature type="domain" description="GHMP kinase N-terminal" evidence="10">
    <location>
        <begin position="116"/>
        <end position="207"/>
    </location>
</feature>
<keyword evidence="9" id="KW-0119">Carbohydrate metabolism</keyword>
<dbReference type="GO" id="GO:0005829">
    <property type="term" value="C:cytosol"/>
    <property type="evidence" value="ECO:0007669"/>
    <property type="project" value="TreeGrafter"/>
</dbReference>
<evidence type="ECO:0000313" key="13">
    <source>
        <dbReference type="EMBL" id="CAD8826438.1"/>
    </source>
</evidence>
<dbReference type="PRINTS" id="PR00959">
    <property type="entry name" value="MEVGALKINASE"/>
</dbReference>
<evidence type="ECO:0000256" key="7">
    <source>
        <dbReference type="ARBA" id="ARBA00022840"/>
    </source>
</evidence>
<dbReference type="InterPro" id="IPR013750">
    <property type="entry name" value="GHMP_kinase_C_dom"/>
</dbReference>
<evidence type="ECO:0000256" key="6">
    <source>
        <dbReference type="ARBA" id="ARBA00022777"/>
    </source>
</evidence>
<dbReference type="FunFam" id="3.30.230.10:FF:000017">
    <property type="entry name" value="Galactokinase"/>
    <property type="match status" value="1"/>
</dbReference>
<dbReference type="PRINTS" id="PR00473">
    <property type="entry name" value="GALCTOKINASE"/>
</dbReference>
<evidence type="ECO:0000256" key="4">
    <source>
        <dbReference type="ARBA" id="ARBA00022723"/>
    </source>
</evidence>
<name>A0A7S1EVP5_NOCSC</name>
<dbReference type="Pfam" id="PF10509">
    <property type="entry name" value="GalKase_gal_bdg"/>
    <property type="match status" value="1"/>
</dbReference>
<accession>A0A7S1EVP5</accession>
<feature type="domain" description="GHMP kinase C-terminal" evidence="11">
    <location>
        <begin position="310"/>
        <end position="391"/>
    </location>
</feature>
<dbReference type="Gene3D" id="3.30.230.10">
    <property type="match status" value="1"/>
</dbReference>
<dbReference type="PANTHER" id="PTHR10457">
    <property type="entry name" value="MEVALONATE KINASE/GALACTOKINASE"/>
    <property type="match status" value="1"/>
</dbReference>
<reference evidence="13" key="1">
    <citation type="submission" date="2021-01" db="EMBL/GenBank/DDBJ databases">
        <authorList>
            <person name="Corre E."/>
            <person name="Pelletier E."/>
            <person name="Niang G."/>
            <person name="Scheremetjew M."/>
            <person name="Finn R."/>
            <person name="Kale V."/>
            <person name="Holt S."/>
            <person name="Cochrane G."/>
            <person name="Meng A."/>
            <person name="Brown T."/>
            <person name="Cohen L."/>
        </authorList>
    </citation>
    <scope>NUCLEOTIDE SEQUENCE</scope>
</reference>
<dbReference type="Gene3D" id="3.30.70.890">
    <property type="entry name" value="GHMP kinase, C-terminal domain"/>
    <property type="match status" value="1"/>
</dbReference>
<evidence type="ECO:0000256" key="9">
    <source>
        <dbReference type="ARBA" id="ARBA00023277"/>
    </source>
</evidence>
<dbReference type="EMBL" id="HBFQ01001221">
    <property type="protein sequence ID" value="CAD8826438.1"/>
    <property type="molecule type" value="Transcribed_RNA"/>
</dbReference>
<dbReference type="GO" id="GO:0005524">
    <property type="term" value="F:ATP binding"/>
    <property type="evidence" value="ECO:0007669"/>
    <property type="project" value="UniProtKB-KW"/>
</dbReference>
<dbReference type="NCBIfam" id="TIGR00131">
    <property type="entry name" value="gal_kin"/>
    <property type="match status" value="1"/>
</dbReference>
<dbReference type="InterPro" id="IPR036554">
    <property type="entry name" value="GHMP_kinase_C_sf"/>
</dbReference>
<dbReference type="PANTHER" id="PTHR10457:SF7">
    <property type="entry name" value="GALACTOKINASE-RELATED"/>
    <property type="match status" value="1"/>
</dbReference>
<dbReference type="AlphaFoldDB" id="A0A7S1EVP5"/>
<evidence type="ECO:0000256" key="1">
    <source>
        <dbReference type="ARBA" id="ARBA00006566"/>
    </source>
</evidence>
<evidence type="ECO:0000256" key="3">
    <source>
        <dbReference type="ARBA" id="ARBA00022679"/>
    </source>
</evidence>
<evidence type="ECO:0000259" key="12">
    <source>
        <dbReference type="Pfam" id="PF10509"/>
    </source>
</evidence>
<dbReference type="InterPro" id="IPR006204">
    <property type="entry name" value="GHMP_kinase_N_dom"/>
</dbReference>
<dbReference type="FunFam" id="3.30.70.890:FF:000001">
    <property type="entry name" value="Galactokinase"/>
    <property type="match status" value="1"/>
</dbReference>
<dbReference type="SUPFAM" id="SSF54211">
    <property type="entry name" value="Ribosomal protein S5 domain 2-like"/>
    <property type="match status" value="1"/>
</dbReference>
<keyword evidence="3" id="KW-0808">Transferase</keyword>
<dbReference type="Pfam" id="PF08544">
    <property type="entry name" value="GHMP_kinases_C"/>
    <property type="match status" value="1"/>
</dbReference>
<dbReference type="GO" id="GO:0046872">
    <property type="term" value="F:metal ion binding"/>
    <property type="evidence" value="ECO:0007669"/>
    <property type="project" value="UniProtKB-KW"/>
</dbReference>
<keyword evidence="7" id="KW-0067">ATP-binding</keyword>
<dbReference type="PIRSF" id="PIRSF000530">
    <property type="entry name" value="Galactokinase"/>
    <property type="match status" value="1"/>
</dbReference>
<dbReference type="GO" id="GO:0004335">
    <property type="term" value="F:galactokinase activity"/>
    <property type="evidence" value="ECO:0007669"/>
    <property type="project" value="InterPro"/>
</dbReference>
<organism evidence="13">
    <name type="scientific">Noctiluca scintillans</name>
    <name type="common">Sea sparkle</name>
    <name type="synonym">Red tide dinoflagellate</name>
    <dbReference type="NCBI Taxonomy" id="2966"/>
    <lineage>
        <taxon>Eukaryota</taxon>
        <taxon>Sar</taxon>
        <taxon>Alveolata</taxon>
        <taxon>Dinophyceae</taxon>
        <taxon>Noctilucales</taxon>
        <taxon>Noctilucaceae</taxon>
        <taxon>Noctiluca</taxon>
    </lineage>
</organism>
<evidence type="ECO:0000259" key="10">
    <source>
        <dbReference type="Pfam" id="PF00288"/>
    </source>
</evidence>
<feature type="domain" description="Galactokinase N-terminal" evidence="12">
    <location>
        <begin position="29"/>
        <end position="76"/>
    </location>
</feature>